<dbReference type="GO" id="GO:0000213">
    <property type="term" value="F:tRNA-intron lyase activity"/>
    <property type="evidence" value="ECO:0007669"/>
    <property type="project" value="InterPro"/>
</dbReference>
<proteinExistence type="predicted"/>
<feature type="non-terminal residue" evidence="2">
    <location>
        <position position="1"/>
    </location>
</feature>
<dbReference type="CDD" id="cd22363">
    <property type="entry name" value="tRNA-intron_lyase_C"/>
    <property type="match status" value="1"/>
</dbReference>
<dbReference type="AlphaFoldDB" id="A0A2D6M1Y8"/>
<dbReference type="GO" id="GO:0005737">
    <property type="term" value="C:cytoplasm"/>
    <property type="evidence" value="ECO:0007669"/>
    <property type="project" value="TreeGrafter"/>
</dbReference>
<dbReference type="PANTHER" id="PTHR21227">
    <property type="entry name" value="TRNA-SPLICING ENDONUCLEASE SUBUNIT SEN2"/>
    <property type="match status" value="1"/>
</dbReference>
<gene>
    <name evidence="2" type="primary">endA</name>
    <name evidence="2" type="ORF">CL943_04120</name>
</gene>
<dbReference type="Gene3D" id="3.40.1350.150">
    <property type="match status" value="1"/>
</dbReference>
<dbReference type="InterPro" id="IPR006677">
    <property type="entry name" value="tRNA_intron_Endonuc_cat-like"/>
</dbReference>
<keyword evidence="2" id="KW-0456">Lyase</keyword>
<dbReference type="PANTHER" id="PTHR21227:SF0">
    <property type="entry name" value="TRNA-SPLICING ENDONUCLEASE SUBUNIT SEN2"/>
    <property type="match status" value="1"/>
</dbReference>
<dbReference type="InterPro" id="IPR006676">
    <property type="entry name" value="tRNA_splic"/>
</dbReference>
<evidence type="ECO:0000313" key="2">
    <source>
        <dbReference type="EMBL" id="MAG22458.1"/>
    </source>
</evidence>
<name>A0A2D6M1Y8_9ARCH</name>
<dbReference type="InterPro" id="IPR036167">
    <property type="entry name" value="tRNA_intron_Endo_cat-like_sf"/>
</dbReference>
<feature type="domain" description="tRNA intron endonuclease catalytic" evidence="1">
    <location>
        <begin position="30"/>
        <end position="116"/>
    </location>
</feature>
<sequence length="124" mass="14367">EKKKIDVKKAGKKLSAKKLREYAAAREARFYSKYIVFKDLRERGYCVKTGFKFGFDFRVYPRGKRPGQAHSKQVIKVFTQDDGKSMIELSRMVRLSGNIKTIFTAAVVDSENDVNYYTIQRITP</sequence>
<evidence type="ECO:0000313" key="3">
    <source>
        <dbReference type="Proteomes" id="UP000226592"/>
    </source>
</evidence>
<dbReference type="SUPFAM" id="SSF53032">
    <property type="entry name" value="tRNA-intron endonuclease catalytic domain-like"/>
    <property type="match status" value="1"/>
</dbReference>
<dbReference type="GO" id="GO:0006388">
    <property type="term" value="P:tRNA splicing, via endonucleolytic cleavage and ligation"/>
    <property type="evidence" value="ECO:0007669"/>
    <property type="project" value="InterPro"/>
</dbReference>
<protein>
    <submittedName>
        <fullName evidence="2">tRNA-intron lyase</fullName>
    </submittedName>
</protein>
<dbReference type="NCBIfam" id="TIGR00324">
    <property type="entry name" value="endA"/>
    <property type="match status" value="1"/>
</dbReference>
<dbReference type="Pfam" id="PF01974">
    <property type="entry name" value="tRNA_int_endo"/>
    <property type="match status" value="1"/>
</dbReference>
<reference evidence="3" key="1">
    <citation type="submission" date="2017-09" db="EMBL/GenBank/DDBJ databases">
        <title>The Reconstruction of 2,631 Draft Metagenome-Assembled Genomes from the Global Oceans.</title>
        <authorList>
            <person name="Tully B.J."/>
            <person name="Graham E.D."/>
            <person name="Heidelberg J.F."/>
        </authorList>
    </citation>
    <scope>NUCLEOTIDE SEQUENCE [LARGE SCALE GENOMIC DNA]</scope>
</reference>
<accession>A0A2D6M1Y8</accession>
<dbReference type="EMBL" id="NZBU01000012">
    <property type="protein sequence ID" value="MAG22458.1"/>
    <property type="molecule type" value="Genomic_DNA"/>
</dbReference>
<comment type="caution">
    <text evidence="2">The sequence shown here is derived from an EMBL/GenBank/DDBJ whole genome shotgun (WGS) entry which is preliminary data.</text>
</comment>
<evidence type="ECO:0000259" key="1">
    <source>
        <dbReference type="Pfam" id="PF01974"/>
    </source>
</evidence>
<organism evidence="2 3">
    <name type="scientific">Candidatus Iainarchaeum sp</name>
    <dbReference type="NCBI Taxonomy" id="3101447"/>
    <lineage>
        <taxon>Archaea</taxon>
        <taxon>Candidatus Iainarchaeota</taxon>
        <taxon>Candidatus Iainarchaeia</taxon>
        <taxon>Candidatus Iainarchaeales</taxon>
        <taxon>Candidatus Iainarchaeaceae</taxon>
        <taxon>Candidatus Iainarchaeum</taxon>
    </lineage>
</organism>
<dbReference type="Proteomes" id="UP000226592">
    <property type="component" value="Unassembled WGS sequence"/>
</dbReference>